<feature type="signal peptide" evidence="5">
    <location>
        <begin position="1"/>
        <end position="22"/>
    </location>
</feature>
<dbReference type="GO" id="GO:0008270">
    <property type="term" value="F:zinc ion binding"/>
    <property type="evidence" value="ECO:0007669"/>
    <property type="project" value="InterPro"/>
</dbReference>
<evidence type="ECO:0000313" key="9">
    <source>
        <dbReference type="Proteomes" id="UP000198131"/>
    </source>
</evidence>
<evidence type="ECO:0000256" key="3">
    <source>
        <dbReference type="ARBA" id="ARBA00022801"/>
    </source>
</evidence>
<dbReference type="GO" id="GO:0031012">
    <property type="term" value="C:extracellular matrix"/>
    <property type="evidence" value="ECO:0007669"/>
    <property type="project" value="InterPro"/>
</dbReference>
<dbReference type="Gene3D" id="3.40.390.10">
    <property type="entry name" value="Collagenase (Catalytic Domain)"/>
    <property type="match status" value="1"/>
</dbReference>
<feature type="domain" description="Peptidase M10 metallopeptidase" evidence="6">
    <location>
        <begin position="423"/>
        <end position="476"/>
    </location>
</feature>
<proteinExistence type="predicted"/>
<dbReference type="GO" id="GO:0004222">
    <property type="term" value="F:metalloendopeptidase activity"/>
    <property type="evidence" value="ECO:0007669"/>
    <property type="project" value="InterPro"/>
</dbReference>
<dbReference type="SUPFAM" id="SSF81296">
    <property type="entry name" value="E set domains"/>
    <property type="match status" value="1"/>
</dbReference>
<dbReference type="EMBL" id="FYEW01000003">
    <property type="protein sequence ID" value="SNC77304.1"/>
    <property type="molecule type" value="Genomic_DNA"/>
</dbReference>
<evidence type="ECO:0000256" key="5">
    <source>
        <dbReference type="SAM" id="SignalP"/>
    </source>
</evidence>
<dbReference type="SUPFAM" id="SSF55486">
    <property type="entry name" value="Metalloproteases ('zincins'), catalytic domain"/>
    <property type="match status" value="1"/>
</dbReference>
<dbReference type="InterPro" id="IPR014756">
    <property type="entry name" value="Ig_E-set"/>
</dbReference>
<name>A0A212UGW7_9BACT</name>
<dbReference type="OrthoDB" id="7574679at2"/>
<evidence type="ECO:0000256" key="2">
    <source>
        <dbReference type="ARBA" id="ARBA00022723"/>
    </source>
</evidence>
<keyword evidence="5" id="KW-0732">Signal</keyword>
<dbReference type="InterPro" id="IPR002909">
    <property type="entry name" value="IPT_dom"/>
</dbReference>
<protein>
    <submittedName>
        <fullName evidence="8">IPT/TIG domain-containing protein</fullName>
    </submittedName>
</protein>
<accession>A0A212UGW7</accession>
<evidence type="ECO:0000259" key="6">
    <source>
        <dbReference type="Pfam" id="PF00413"/>
    </source>
</evidence>
<dbReference type="GO" id="GO:0006508">
    <property type="term" value="P:proteolysis"/>
    <property type="evidence" value="ECO:0007669"/>
    <property type="project" value="UniProtKB-KW"/>
</dbReference>
<evidence type="ECO:0000259" key="7">
    <source>
        <dbReference type="Pfam" id="PF01833"/>
    </source>
</evidence>
<dbReference type="RefSeq" id="WP_088845287.1">
    <property type="nucleotide sequence ID" value="NZ_FYEW01000003.1"/>
</dbReference>
<gene>
    <name evidence="8" type="ORF">SAMN06265337_3887</name>
</gene>
<keyword evidence="1" id="KW-0645">Protease</keyword>
<organism evidence="8 9">
    <name type="scientific">Hymenobacter gelipurpurascens</name>
    <dbReference type="NCBI Taxonomy" id="89968"/>
    <lineage>
        <taxon>Bacteria</taxon>
        <taxon>Pseudomonadati</taxon>
        <taxon>Bacteroidota</taxon>
        <taxon>Cytophagia</taxon>
        <taxon>Cytophagales</taxon>
        <taxon>Hymenobacteraceae</taxon>
        <taxon>Hymenobacter</taxon>
    </lineage>
</organism>
<dbReference type="Proteomes" id="UP000198131">
    <property type="component" value="Unassembled WGS sequence"/>
</dbReference>
<reference evidence="9" key="1">
    <citation type="submission" date="2017-06" db="EMBL/GenBank/DDBJ databases">
        <authorList>
            <person name="Varghese N."/>
            <person name="Submissions S."/>
        </authorList>
    </citation>
    <scope>NUCLEOTIDE SEQUENCE [LARGE SCALE GENOMIC DNA]</scope>
    <source>
        <strain evidence="9">DSM 11116</strain>
    </source>
</reference>
<feature type="domain" description="IPT/TIG" evidence="7">
    <location>
        <begin position="206"/>
        <end position="298"/>
    </location>
</feature>
<evidence type="ECO:0000313" key="8">
    <source>
        <dbReference type="EMBL" id="SNC77304.1"/>
    </source>
</evidence>
<dbReference type="InterPro" id="IPR013783">
    <property type="entry name" value="Ig-like_fold"/>
</dbReference>
<dbReference type="Pfam" id="PF00413">
    <property type="entry name" value="Peptidase_M10"/>
    <property type="match status" value="1"/>
</dbReference>
<dbReference type="AlphaFoldDB" id="A0A212UGW7"/>
<keyword evidence="3" id="KW-0378">Hydrolase</keyword>
<dbReference type="InterPro" id="IPR001818">
    <property type="entry name" value="Pept_M10_metallopeptidase"/>
</dbReference>
<dbReference type="Pfam" id="PF01833">
    <property type="entry name" value="TIG"/>
    <property type="match status" value="1"/>
</dbReference>
<dbReference type="Gene3D" id="2.60.40.10">
    <property type="entry name" value="Immunoglobulins"/>
    <property type="match status" value="1"/>
</dbReference>
<dbReference type="InterPro" id="IPR024079">
    <property type="entry name" value="MetalloPept_cat_dom_sf"/>
</dbReference>
<keyword evidence="9" id="KW-1185">Reference proteome</keyword>
<keyword evidence="2" id="KW-0479">Metal-binding</keyword>
<keyword evidence="4" id="KW-0862">Zinc</keyword>
<sequence>MNASAFALISTFSLLLAAGAGAQTLPAATPEVHCSLLAVGVKERAAAVPLIIEGEVLESQGFRGTNGRIYTSNRVRVYKLLKGQAPAELTLLTEGGTVGLDRQDLTNTLSLVPGQQGVFFLEPAAFSGTAAAGVAYAAYASLQGFVRYDVSTLTAAEPFRTYSSVDADFYQQVAPGTRVAQLQANPTLEAAVARRLTPVARKVLAPVISFIGPLTVTAGTGTVLTITGTGFGTTRGSGFVEFRNADDGGATYTKATDADIVSWTDNRIQVLVPSLSASGNTAGTGPVRVTTTDQQQAVSPAIITVVYAATNVQDDRLKLRTLPGALNQNKEGGYSFRFDPNFASNALANAAWQRALANWRCQTGVNWVVGDPRTKGGVAEDGENAVGFDTGTELPTNVLGRTTSYYRGCYLSNDRVSFYVQEIDTQFDSGTNWQYGPANPSSNQIDFESVALHELGHAQQLSHLILPSAVMHYAVARGQVGRRLAAVSDIAGGRYVLRTRGFVRSECSSGSNPMLPAPVTRQLVEFVPGAGTIFQWITRDECFVTGYVVERASSDTTAGWQAVGTVAAGAANGTYRITDPQPRSGLSYYRLRVRRPDNSLDSAVPLASTDDASAAAKGLVLYPNPIIGASTPVTLQYQGGASSGKITVLFYDAIGRYQGGTVLNYEPGLNILPIVPPLMRAGLYIARWSDSNGASGRVRLVFAR</sequence>
<feature type="chain" id="PRO_5012871892" evidence="5">
    <location>
        <begin position="23"/>
        <end position="704"/>
    </location>
</feature>
<evidence type="ECO:0000256" key="4">
    <source>
        <dbReference type="ARBA" id="ARBA00022833"/>
    </source>
</evidence>
<evidence type="ECO:0000256" key="1">
    <source>
        <dbReference type="ARBA" id="ARBA00022670"/>
    </source>
</evidence>